<dbReference type="SUPFAM" id="SSF56349">
    <property type="entry name" value="DNA breaking-rejoining enzymes"/>
    <property type="match status" value="1"/>
</dbReference>
<dbReference type="EMBL" id="JAHUTI010002474">
    <property type="protein sequence ID" value="MED6233408.1"/>
    <property type="molecule type" value="Genomic_DNA"/>
</dbReference>
<dbReference type="InterPro" id="IPR052925">
    <property type="entry name" value="Phage_Integrase-like_Recomb"/>
</dbReference>
<keyword evidence="1" id="KW-0233">DNA recombination</keyword>
<dbReference type="InterPro" id="IPR013762">
    <property type="entry name" value="Integrase-like_cat_sf"/>
</dbReference>
<evidence type="ECO:0000313" key="3">
    <source>
        <dbReference type="Proteomes" id="UP001345963"/>
    </source>
</evidence>
<dbReference type="PANTHER" id="PTHR34605">
    <property type="entry name" value="PHAGE_INTEGRASE DOMAIN-CONTAINING PROTEIN"/>
    <property type="match status" value="1"/>
</dbReference>
<reference evidence="2 3" key="1">
    <citation type="submission" date="2021-07" db="EMBL/GenBank/DDBJ databases">
        <authorList>
            <person name="Palmer J.M."/>
        </authorList>
    </citation>
    <scope>NUCLEOTIDE SEQUENCE [LARGE SCALE GENOMIC DNA]</scope>
    <source>
        <strain evidence="2 3">AT_MEX2019</strain>
        <tissue evidence="2">Muscle</tissue>
    </source>
</reference>
<evidence type="ECO:0000313" key="2">
    <source>
        <dbReference type="EMBL" id="MED6233408.1"/>
    </source>
</evidence>
<keyword evidence="3" id="KW-1185">Reference proteome</keyword>
<sequence>MFKFALKRHKLGQPIMPLFLTPKRAPMTASWFLKYFRQTLAQCNLPPNQFSSHSFRIGAATTAAAQGLSSASLRQLARWSSSAVLRSLSPYISQLQLTALPLTRLLFLLLSSASDPPVSSINHPPRLRF</sequence>
<dbReference type="InterPro" id="IPR011010">
    <property type="entry name" value="DNA_brk_join_enz"/>
</dbReference>
<dbReference type="Gene3D" id="1.10.443.10">
    <property type="entry name" value="Intergrase catalytic core"/>
    <property type="match status" value="1"/>
</dbReference>
<organism evidence="2 3">
    <name type="scientific">Ataeniobius toweri</name>
    <dbReference type="NCBI Taxonomy" id="208326"/>
    <lineage>
        <taxon>Eukaryota</taxon>
        <taxon>Metazoa</taxon>
        <taxon>Chordata</taxon>
        <taxon>Craniata</taxon>
        <taxon>Vertebrata</taxon>
        <taxon>Euteleostomi</taxon>
        <taxon>Actinopterygii</taxon>
        <taxon>Neopterygii</taxon>
        <taxon>Teleostei</taxon>
        <taxon>Neoteleostei</taxon>
        <taxon>Acanthomorphata</taxon>
        <taxon>Ovalentaria</taxon>
        <taxon>Atherinomorphae</taxon>
        <taxon>Cyprinodontiformes</taxon>
        <taxon>Goodeidae</taxon>
        <taxon>Ataeniobius</taxon>
    </lineage>
</organism>
<gene>
    <name evidence="2" type="ORF">ATANTOWER_011382</name>
</gene>
<accession>A0ABU7A6C3</accession>
<name>A0ABU7A6C3_9TELE</name>
<protein>
    <recommendedName>
        <fullName evidence="4">Tyr recombinase domain-containing protein</fullName>
    </recommendedName>
</protein>
<proteinExistence type="predicted"/>
<comment type="caution">
    <text evidence="2">The sequence shown here is derived from an EMBL/GenBank/DDBJ whole genome shotgun (WGS) entry which is preliminary data.</text>
</comment>
<dbReference type="PANTHER" id="PTHR34605:SF3">
    <property type="entry name" value="P CELL-TYPE AGGLUTINATION PROTEIN MAP4-LIKE-RELATED"/>
    <property type="match status" value="1"/>
</dbReference>
<dbReference type="Proteomes" id="UP001345963">
    <property type="component" value="Unassembled WGS sequence"/>
</dbReference>
<evidence type="ECO:0000256" key="1">
    <source>
        <dbReference type="ARBA" id="ARBA00023172"/>
    </source>
</evidence>
<evidence type="ECO:0008006" key="4">
    <source>
        <dbReference type="Google" id="ProtNLM"/>
    </source>
</evidence>